<evidence type="ECO:0000256" key="1">
    <source>
        <dbReference type="SAM" id="SignalP"/>
    </source>
</evidence>
<comment type="caution">
    <text evidence="2">The sequence shown here is derived from an EMBL/GenBank/DDBJ whole genome shotgun (WGS) entry which is preliminary data.</text>
</comment>
<proteinExistence type="predicted"/>
<feature type="chain" id="PRO_5032841909" evidence="1">
    <location>
        <begin position="26"/>
        <end position="378"/>
    </location>
</feature>
<sequence length="378" mass="41544">MQRRHFLQALSASALLSTLPGTAWARDGKDYRKPLILIELKGGNDGLNTVVPYADPLYARLRPKLALPRDQILQLNGQLGLHPKLQPLMPFWQQQQLAILHNVGYPQPNQSHFRSIEIWDTASDSQSYLPDGWLTRQFSSERVPASYAADAAILGSQTLGPLLGRSRTVVLGSRKLEGGMMEDGMAGQQVSALEHLLKVETDIGTAARGLHYGKVDTEFPKTGFGSDLKRVAQLIAGNSQVAAFRLTLGSFDTHTNQLATQDRLLGELADGLAALSQALQTMGKWNDTLILTYAEFGRRVAENESGGTDHGMANAHFALGGRVKGGFHGEGPRLHDLDNGNLRYQIDFRSVYASVIDRWWNSDSSRVLGQRYSPVAFI</sequence>
<keyword evidence="3" id="KW-1185">Reference proteome</keyword>
<name>A0A847S2J5_9NEIS</name>
<dbReference type="EMBL" id="JABAIM010000001">
    <property type="protein sequence ID" value="NLR74003.1"/>
    <property type="molecule type" value="Genomic_DNA"/>
</dbReference>
<evidence type="ECO:0000313" key="3">
    <source>
        <dbReference type="Proteomes" id="UP000587991"/>
    </source>
</evidence>
<dbReference type="PANTHER" id="PTHR43737">
    <property type="entry name" value="BLL7424 PROTEIN"/>
    <property type="match status" value="1"/>
</dbReference>
<keyword evidence="1" id="KW-0732">Signal</keyword>
<protein>
    <submittedName>
        <fullName evidence="2">DUF1501 domain-containing protein</fullName>
    </submittedName>
</protein>
<dbReference type="Pfam" id="PF07394">
    <property type="entry name" value="DUF1501"/>
    <property type="match status" value="1"/>
</dbReference>
<gene>
    <name evidence="2" type="ORF">HF682_02360</name>
</gene>
<dbReference type="PANTHER" id="PTHR43737:SF1">
    <property type="entry name" value="DUF1501 DOMAIN-CONTAINING PROTEIN"/>
    <property type="match status" value="1"/>
</dbReference>
<reference evidence="2 3" key="1">
    <citation type="submission" date="2020-04" db="EMBL/GenBank/DDBJ databases">
        <title>Draft genome of Leeia sp. IMCC25680.</title>
        <authorList>
            <person name="Song J."/>
            <person name="Cho J.-C."/>
        </authorList>
    </citation>
    <scope>NUCLEOTIDE SEQUENCE [LARGE SCALE GENOMIC DNA]</scope>
    <source>
        <strain evidence="2 3">IMCC25680</strain>
    </source>
</reference>
<evidence type="ECO:0000313" key="2">
    <source>
        <dbReference type="EMBL" id="NLR74003.1"/>
    </source>
</evidence>
<organism evidence="2 3">
    <name type="scientific">Leeia aquatica</name>
    <dbReference type="NCBI Taxonomy" id="2725557"/>
    <lineage>
        <taxon>Bacteria</taxon>
        <taxon>Pseudomonadati</taxon>
        <taxon>Pseudomonadota</taxon>
        <taxon>Betaproteobacteria</taxon>
        <taxon>Neisseriales</taxon>
        <taxon>Leeiaceae</taxon>
        <taxon>Leeia</taxon>
    </lineage>
</organism>
<accession>A0A847S2J5</accession>
<dbReference type="AlphaFoldDB" id="A0A847S2J5"/>
<dbReference type="Proteomes" id="UP000587991">
    <property type="component" value="Unassembled WGS sequence"/>
</dbReference>
<dbReference type="InterPro" id="IPR010869">
    <property type="entry name" value="DUF1501"/>
</dbReference>
<dbReference type="RefSeq" id="WP_168875649.1">
    <property type="nucleotide sequence ID" value="NZ_JABAIM010000001.1"/>
</dbReference>
<feature type="signal peptide" evidence="1">
    <location>
        <begin position="1"/>
        <end position="25"/>
    </location>
</feature>